<evidence type="ECO:0000259" key="1">
    <source>
        <dbReference type="Pfam" id="PF03288"/>
    </source>
</evidence>
<organism evidence="2">
    <name type="scientific">Serratia marcescens</name>
    <dbReference type="NCBI Taxonomy" id="615"/>
    <lineage>
        <taxon>Bacteria</taxon>
        <taxon>Pseudomonadati</taxon>
        <taxon>Pseudomonadota</taxon>
        <taxon>Gammaproteobacteria</taxon>
        <taxon>Enterobacterales</taxon>
        <taxon>Yersiniaceae</taxon>
        <taxon>Serratia</taxon>
    </lineage>
</organism>
<gene>
    <name evidence="2" type="ORF">PWN146_00275</name>
</gene>
<proteinExistence type="predicted"/>
<dbReference type="InterPro" id="IPR036390">
    <property type="entry name" value="WH_DNA-bd_sf"/>
</dbReference>
<dbReference type="EMBL" id="LT575490">
    <property type="protein sequence ID" value="SAY41612.1"/>
    <property type="molecule type" value="Genomic_DNA"/>
</dbReference>
<dbReference type="InterPro" id="IPR004968">
    <property type="entry name" value="DNA_primase/NTPase_C"/>
</dbReference>
<dbReference type="SUPFAM" id="SSF46785">
    <property type="entry name" value="Winged helix' DNA-binding domain"/>
    <property type="match status" value="1"/>
</dbReference>
<dbReference type="Gene3D" id="1.10.10.10">
    <property type="entry name" value="Winged helix-like DNA-binding domain superfamily/Winged helix DNA-binding domain"/>
    <property type="match status" value="1"/>
</dbReference>
<dbReference type="Pfam" id="PF03288">
    <property type="entry name" value="Pox_D5"/>
    <property type="match status" value="1"/>
</dbReference>
<feature type="domain" description="DNA primase/nucleoside triphosphatase C-terminal" evidence="1">
    <location>
        <begin position="1"/>
        <end position="55"/>
    </location>
</feature>
<name>A0A1C3H9A2_SERMA</name>
<sequence length="60" mass="6775">MAARGYQHVMNLTAFGQAVLQTLKEYEHTLLKRRTKQGIQTNLILSDESEADWLPKCGAV</sequence>
<reference evidence="2" key="1">
    <citation type="submission" date="2016-05" db="EMBL/GenBank/DDBJ databases">
        <authorList>
            <person name="Cock P.J.A."/>
            <person name="Cock P.J.A."/>
        </authorList>
    </citation>
    <scope>NUCLEOTIDE SEQUENCE</scope>
    <source>
        <strain evidence="2">PWN146_assembly</strain>
    </source>
</reference>
<accession>A0A1C3H9A2</accession>
<dbReference type="AlphaFoldDB" id="A0A1C3H9A2"/>
<protein>
    <recommendedName>
        <fullName evidence="1">DNA primase/nucleoside triphosphatase C-terminal domain-containing protein</fullName>
    </recommendedName>
</protein>
<evidence type="ECO:0000313" key="2">
    <source>
        <dbReference type="EMBL" id="SAY41612.1"/>
    </source>
</evidence>
<dbReference type="InterPro" id="IPR036388">
    <property type="entry name" value="WH-like_DNA-bd_sf"/>
</dbReference>